<dbReference type="InterPro" id="IPR025874">
    <property type="entry name" value="DZR"/>
</dbReference>
<evidence type="ECO:0000259" key="3">
    <source>
        <dbReference type="Pfam" id="PF12773"/>
    </source>
</evidence>
<evidence type="ECO:0000313" key="5">
    <source>
        <dbReference type="Proteomes" id="UP000004221"/>
    </source>
</evidence>
<comment type="caution">
    <text evidence="4">The sequence shown here is derived from an EMBL/GenBank/DDBJ whole genome shotgun (WGS) entry which is preliminary data.</text>
</comment>
<feature type="domain" description="DZANK-type" evidence="3">
    <location>
        <begin position="95"/>
        <end position="138"/>
    </location>
</feature>
<dbReference type="EMBL" id="CAGS01000138">
    <property type="protein sequence ID" value="CCF83338.1"/>
    <property type="molecule type" value="Genomic_DNA"/>
</dbReference>
<dbReference type="RefSeq" id="WP_008476405.1">
    <property type="nucleotide sequence ID" value="NZ_CAGS01000138.1"/>
</dbReference>
<dbReference type="Pfam" id="PF12773">
    <property type="entry name" value="DZR"/>
    <property type="match status" value="1"/>
</dbReference>
<evidence type="ECO:0000313" key="4">
    <source>
        <dbReference type="EMBL" id="CCF83338.1"/>
    </source>
</evidence>
<proteinExistence type="predicted"/>
<gene>
    <name evidence="4" type="ORF">NITHO_2220004</name>
</gene>
<keyword evidence="5" id="KW-1185">Reference proteome</keyword>
<evidence type="ECO:0000256" key="1">
    <source>
        <dbReference type="SAM" id="MobiDB-lite"/>
    </source>
</evidence>
<protein>
    <recommendedName>
        <fullName evidence="3">DZANK-type domain-containing protein</fullName>
    </recommendedName>
</protein>
<feature type="transmembrane region" description="Helical" evidence="2">
    <location>
        <begin position="44"/>
        <end position="66"/>
    </location>
</feature>
<evidence type="ECO:0000256" key="2">
    <source>
        <dbReference type="SAM" id="Phobius"/>
    </source>
</evidence>
<organism evidence="4 5">
    <name type="scientific">Nitrolancea hollandica Lb</name>
    <dbReference type="NCBI Taxonomy" id="1129897"/>
    <lineage>
        <taxon>Bacteria</taxon>
        <taxon>Pseudomonadati</taxon>
        <taxon>Thermomicrobiota</taxon>
        <taxon>Thermomicrobia</taxon>
        <taxon>Sphaerobacterales</taxon>
        <taxon>Sphaerobacterineae</taxon>
        <taxon>Sphaerobacteraceae</taxon>
        <taxon>Nitrolancea</taxon>
    </lineage>
</organism>
<reference evidence="4 5" key="1">
    <citation type="journal article" date="2012" name="ISME J.">
        <title>Nitrification expanded: discovery, physiology and genomics of a nitrite-oxidizing bacterium from the phylum Chloroflexi.</title>
        <authorList>
            <person name="Sorokin D.Y."/>
            <person name="Lucker S."/>
            <person name="Vejmelkova D."/>
            <person name="Kostrikina N.A."/>
            <person name="Kleerebezem R."/>
            <person name="Rijpstra W.I."/>
            <person name="Damste J.S."/>
            <person name="Le Paslier D."/>
            <person name="Muyzer G."/>
            <person name="Wagner M."/>
            <person name="van Loosdrecht M.C."/>
            <person name="Daims H."/>
        </authorList>
    </citation>
    <scope>NUCLEOTIDE SEQUENCE [LARGE SCALE GENOMIC DNA]</scope>
    <source>
        <strain evidence="5">none</strain>
    </source>
</reference>
<dbReference type="Proteomes" id="UP000004221">
    <property type="component" value="Unassembled WGS sequence"/>
</dbReference>
<feature type="region of interest" description="Disordered" evidence="1">
    <location>
        <begin position="180"/>
        <end position="248"/>
    </location>
</feature>
<accession>I4EF76</accession>
<keyword evidence="2" id="KW-1133">Transmembrane helix</keyword>
<feature type="compositionally biased region" description="Basic and acidic residues" evidence="1">
    <location>
        <begin position="231"/>
        <end position="248"/>
    </location>
</feature>
<keyword evidence="2" id="KW-0812">Transmembrane</keyword>
<name>I4EF76_9BACT</name>
<dbReference type="AlphaFoldDB" id="I4EF76"/>
<feature type="transmembrane region" description="Helical" evidence="2">
    <location>
        <begin position="12"/>
        <end position="32"/>
    </location>
</feature>
<keyword evidence="2" id="KW-0472">Membrane</keyword>
<dbReference type="OrthoDB" id="160444at2"/>
<sequence length="248" mass="27886">MEALLARGVQLFIALVGAYFLALWFALAVWTFQDIQSRSRSAMAQIFSTLVVVLLPIAGVLIYLILRPSETLEESFQRSLEEEYLLQDLEEYPFCPKCRRPVRDDFAWCPSCRNELREPCSNCGRLVDLRWSACAYCGTGRTPQNNYSTTPYGTVQHPLDMEPDTLTQFAQQVRERLGARWPRLLPNTGSRARNAPGQSGRPFQVPFWRAGSDGNGNGQRWSGSSGGGPEATRDRADERAAETTRSKD</sequence>